<evidence type="ECO:0000313" key="5">
    <source>
        <dbReference type="EMBL" id="MFI2476994.1"/>
    </source>
</evidence>
<gene>
    <name evidence="5" type="ORF">ACH49W_26730</name>
</gene>
<dbReference type="InterPro" id="IPR000524">
    <property type="entry name" value="Tscrpt_reg_HTH_GntR"/>
</dbReference>
<dbReference type="SMART" id="SM00345">
    <property type="entry name" value="HTH_GNTR"/>
    <property type="match status" value="1"/>
</dbReference>
<name>A0ABW7X7L5_9NOCA</name>
<dbReference type="SUPFAM" id="SSF48008">
    <property type="entry name" value="GntR ligand-binding domain-like"/>
    <property type="match status" value="1"/>
</dbReference>
<keyword evidence="1" id="KW-0805">Transcription regulation</keyword>
<dbReference type="InterPro" id="IPR011711">
    <property type="entry name" value="GntR_C"/>
</dbReference>
<dbReference type="SMART" id="SM00895">
    <property type="entry name" value="FCD"/>
    <property type="match status" value="1"/>
</dbReference>
<sequence>MTAEHLGLRIERTDRLLRDRVTEKVREAILRGDLEPGRRLTERELGELTGVSRTSLREALRSLQAEGLVERSEARGVRVAVLSESIVSELYDVRAALEPAAVELFVRNASDDEVRQLVDALTPMGDDVDAHLDAIRLFYRVLLAGAGNSIMQQMFGSIEARIHSLRRLSLRIAGRGEASTNEIREVTRLIQERDASAAGASARQHVLAAKAAALEAVRGTQTT</sequence>
<evidence type="ECO:0000256" key="3">
    <source>
        <dbReference type="ARBA" id="ARBA00023163"/>
    </source>
</evidence>
<evidence type="ECO:0000256" key="2">
    <source>
        <dbReference type="ARBA" id="ARBA00023125"/>
    </source>
</evidence>
<keyword evidence="2" id="KW-0238">DNA-binding</keyword>
<evidence type="ECO:0000259" key="4">
    <source>
        <dbReference type="PROSITE" id="PS50949"/>
    </source>
</evidence>
<reference evidence="5 6" key="1">
    <citation type="submission" date="2024-10" db="EMBL/GenBank/DDBJ databases">
        <title>The Natural Products Discovery Center: Release of the First 8490 Sequenced Strains for Exploring Actinobacteria Biosynthetic Diversity.</title>
        <authorList>
            <person name="Kalkreuter E."/>
            <person name="Kautsar S.A."/>
            <person name="Yang D."/>
            <person name="Bader C.D."/>
            <person name="Teijaro C.N."/>
            <person name="Fluegel L."/>
            <person name="Davis C.M."/>
            <person name="Simpson J.R."/>
            <person name="Lauterbach L."/>
            <person name="Steele A.D."/>
            <person name="Gui C."/>
            <person name="Meng S."/>
            <person name="Li G."/>
            <person name="Viehrig K."/>
            <person name="Ye F."/>
            <person name="Su P."/>
            <person name="Kiefer A.F."/>
            <person name="Nichols A."/>
            <person name="Cepeda A.J."/>
            <person name="Yan W."/>
            <person name="Fan B."/>
            <person name="Jiang Y."/>
            <person name="Adhikari A."/>
            <person name="Zheng C.-J."/>
            <person name="Schuster L."/>
            <person name="Cowan T.M."/>
            <person name="Smanski M.J."/>
            <person name="Chevrette M.G."/>
            <person name="De Carvalho L.P.S."/>
            <person name="Shen B."/>
        </authorList>
    </citation>
    <scope>NUCLEOTIDE SEQUENCE [LARGE SCALE GENOMIC DNA]</scope>
    <source>
        <strain evidence="5 6">NPDC019275</strain>
    </source>
</reference>
<feature type="domain" description="HTH gntR-type" evidence="4">
    <location>
        <begin position="15"/>
        <end position="82"/>
    </location>
</feature>
<dbReference type="InterPro" id="IPR036390">
    <property type="entry name" value="WH_DNA-bd_sf"/>
</dbReference>
<dbReference type="RefSeq" id="WP_397094316.1">
    <property type="nucleotide sequence ID" value="NZ_JBIRYO010000020.1"/>
</dbReference>
<dbReference type="Gene3D" id="1.20.120.530">
    <property type="entry name" value="GntR ligand-binding domain-like"/>
    <property type="match status" value="1"/>
</dbReference>
<dbReference type="Proteomes" id="UP001611415">
    <property type="component" value="Unassembled WGS sequence"/>
</dbReference>
<comment type="caution">
    <text evidence="5">The sequence shown here is derived from an EMBL/GenBank/DDBJ whole genome shotgun (WGS) entry which is preliminary data.</text>
</comment>
<dbReference type="Gene3D" id="1.10.10.10">
    <property type="entry name" value="Winged helix-like DNA-binding domain superfamily/Winged helix DNA-binding domain"/>
    <property type="match status" value="1"/>
</dbReference>
<dbReference type="PANTHER" id="PTHR43537:SF24">
    <property type="entry name" value="GLUCONATE OPERON TRANSCRIPTIONAL REPRESSOR"/>
    <property type="match status" value="1"/>
</dbReference>
<dbReference type="Pfam" id="PF00392">
    <property type="entry name" value="GntR"/>
    <property type="match status" value="1"/>
</dbReference>
<evidence type="ECO:0000313" key="6">
    <source>
        <dbReference type="Proteomes" id="UP001611415"/>
    </source>
</evidence>
<dbReference type="Pfam" id="PF07729">
    <property type="entry name" value="FCD"/>
    <property type="match status" value="1"/>
</dbReference>
<dbReference type="InterPro" id="IPR036388">
    <property type="entry name" value="WH-like_DNA-bd_sf"/>
</dbReference>
<protein>
    <submittedName>
        <fullName evidence="5">GntR family transcriptional regulator</fullName>
    </submittedName>
</protein>
<dbReference type="EMBL" id="JBIRYO010000020">
    <property type="protein sequence ID" value="MFI2476994.1"/>
    <property type="molecule type" value="Genomic_DNA"/>
</dbReference>
<evidence type="ECO:0000256" key="1">
    <source>
        <dbReference type="ARBA" id="ARBA00023015"/>
    </source>
</evidence>
<accession>A0ABW7X7L5</accession>
<dbReference type="CDD" id="cd07377">
    <property type="entry name" value="WHTH_GntR"/>
    <property type="match status" value="1"/>
</dbReference>
<keyword evidence="3" id="KW-0804">Transcription</keyword>
<dbReference type="PRINTS" id="PR00035">
    <property type="entry name" value="HTHGNTR"/>
</dbReference>
<organism evidence="5 6">
    <name type="scientific">Nocardia xishanensis</name>
    <dbReference type="NCBI Taxonomy" id="238964"/>
    <lineage>
        <taxon>Bacteria</taxon>
        <taxon>Bacillati</taxon>
        <taxon>Actinomycetota</taxon>
        <taxon>Actinomycetes</taxon>
        <taxon>Mycobacteriales</taxon>
        <taxon>Nocardiaceae</taxon>
        <taxon>Nocardia</taxon>
    </lineage>
</organism>
<dbReference type="SUPFAM" id="SSF46785">
    <property type="entry name" value="Winged helix' DNA-binding domain"/>
    <property type="match status" value="1"/>
</dbReference>
<proteinExistence type="predicted"/>
<dbReference type="PROSITE" id="PS50949">
    <property type="entry name" value="HTH_GNTR"/>
    <property type="match status" value="1"/>
</dbReference>
<dbReference type="PANTHER" id="PTHR43537">
    <property type="entry name" value="TRANSCRIPTIONAL REGULATOR, GNTR FAMILY"/>
    <property type="match status" value="1"/>
</dbReference>
<dbReference type="InterPro" id="IPR008920">
    <property type="entry name" value="TF_FadR/GntR_C"/>
</dbReference>
<keyword evidence="6" id="KW-1185">Reference proteome</keyword>